<dbReference type="PANTHER" id="PTHR21248:SF22">
    <property type="entry name" value="PHOSPHOLIPASE D"/>
    <property type="match status" value="1"/>
</dbReference>
<gene>
    <name evidence="2" type="ORF">FKB36_08965</name>
</gene>
<evidence type="ECO:0000313" key="2">
    <source>
        <dbReference type="EMBL" id="MCT8337609.1"/>
    </source>
</evidence>
<dbReference type="Pfam" id="PF13091">
    <property type="entry name" value="PLDc_2"/>
    <property type="match status" value="1"/>
</dbReference>
<dbReference type="SMART" id="SM00155">
    <property type="entry name" value="PLDc"/>
    <property type="match status" value="1"/>
</dbReference>
<dbReference type="Gene3D" id="3.30.870.10">
    <property type="entry name" value="Endonuclease Chain A"/>
    <property type="match status" value="1"/>
</dbReference>
<reference evidence="2" key="1">
    <citation type="submission" date="2019-06" db="EMBL/GenBank/DDBJ databases">
        <title>Methanoculleus strain from Tamsui River, Taipei, Taiwan.</title>
        <authorList>
            <person name="You Y.-T."/>
            <person name="Chen S.-C."/>
            <person name="Lai S.-J."/>
            <person name="Lee Y.-C."/>
            <person name="Lai M.-C."/>
        </authorList>
    </citation>
    <scope>NUCLEOTIDE SEQUENCE</scope>
    <source>
        <strain evidence="2">Afa-1</strain>
    </source>
</reference>
<proteinExistence type="predicted"/>
<keyword evidence="3" id="KW-1185">Reference proteome</keyword>
<dbReference type="RefSeq" id="WP_261597717.1">
    <property type="nucleotide sequence ID" value="NZ_VHLL01000004.1"/>
</dbReference>
<evidence type="ECO:0000313" key="3">
    <source>
        <dbReference type="Proteomes" id="UP001065682"/>
    </source>
</evidence>
<dbReference type="Proteomes" id="UP001065682">
    <property type="component" value="Unassembled WGS sequence"/>
</dbReference>
<dbReference type="PANTHER" id="PTHR21248">
    <property type="entry name" value="CARDIOLIPIN SYNTHASE"/>
    <property type="match status" value="1"/>
</dbReference>
<protein>
    <recommendedName>
        <fullName evidence="1">PLD phosphodiesterase domain-containing protein</fullName>
    </recommendedName>
</protein>
<dbReference type="SUPFAM" id="SSF56024">
    <property type="entry name" value="Phospholipase D/nuclease"/>
    <property type="match status" value="1"/>
</dbReference>
<sequence>MTFETAFRLKDPNAVRKTEKAVLSLAEGGLLIRGADILTGVEREISLPVNSGLLYDLISGGVIVSRHPSRNIEDYLFELNLDVAGEFFQRESFAAEVVQQYEMRRSSTKPLGISYAATVPIEFPNAAEGFEEIEPALIRLVTEAERDLWIVNPFFDEYGAQRLLPSMIGAARSGVKIWILGRQLGRASGPGPNAAVRDVASVFIQEELAPRLEIRDFYRQDEQGHQLYALHTKMMIADESIAYIGSANLTRHCLRNNFELGVILRGEGVRPLTDLTRSLWCEAESIDLKELVDL</sequence>
<accession>A0A9E4ZL62</accession>
<dbReference type="AlphaFoldDB" id="A0A9E4ZL62"/>
<dbReference type="GO" id="GO:0030572">
    <property type="term" value="F:phosphatidyltransferase activity"/>
    <property type="evidence" value="ECO:0007669"/>
    <property type="project" value="UniProtKB-ARBA"/>
</dbReference>
<dbReference type="InterPro" id="IPR025202">
    <property type="entry name" value="PLD-like_dom"/>
</dbReference>
<dbReference type="EMBL" id="VHLL01000004">
    <property type="protein sequence ID" value="MCT8337609.1"/>
    <property type="molecule type" value="Genomic_DNA"/>
</dbReference>
<name>A0A9E4ZL62_9EURY</name>
<dbReference type="PROSITE" id="PS50035">
    <property type="entry name" value="PLD"/>
    <property type="match status" value="1"/>
</dbReference>
<dbReference type="InterPro" id="IPR001736">
    <property type="entry name" value="PLipase_D/transphosphatidylase"/>
</dbReference>
<dbReference type="CDD" id="cd00138">
    <property type="entry name" value="PLDc_SF"/>
    <property type="match status" value="1"/>
</dbReference>
<comment type="caution">
    <text evidence="2">The sequence shown here is derived from an EMBL/GenBank/DDBJ whole genome shotgun (WGS) entry which is preliminary data.</text>
</comment>
<feature type="domain" description="PLD phosphodiesterase" evidence="1">
    <location>
        <begin position="226"/>
        <end position="253"/>
    </location>
</feature>
<evidence type="ECO:0000259" key="1">
    <source>
        <dbReference type="PROSITE" id="PS50035"/>
    </source>
</evidence>
<dbReference type="GO" id="GO:0032049">
    <property type="term" value="P:cardiolipin biosynthetic process"/>
    <property type="evidence" value="ECO:0007669"/>
    <property type="project" value="UniProtKB-ARBA"/>
</dbReference>
<organism evidence="2 3">
    <name type="scientific">Methanoculleus formosensis</name>
    <dbReference type="NCBI Taxonomy" id="2590886"/>
    <lineage>
        <taxon>Archaea</taxon>
        <taxon>Methanobacteriati</taxon>
        <taxon>Methanobacteriota</taxon>
        <taxon>Stenosarchaea group</taxon>
        <taxon>Methanomicrobia</taxon>
        <taxon>Methanomicrobiales</taxon>
        <taxon>Methanomicrobiaceae</taxon>
        <taxon>Methanoculleus</taxon>
    </lineage>
</organism>